<accession>A0A424YX61</accession>
<name>A0A424YX61_9EURY</name>
<proteinExistence type="predicted"/>
<evidence type="ECO:0000313" key="1">
    <source>
        <dbReference type="EMBL" id="RQD84864.1"/>
    </source>
</evidence>
<dbReference type="AlphaFoldDB" id="A0A424YX61"/>
<sequence>MAQEQGIAKVELNYITKAVMMGNSLYSNDWQKGVMYLTNMNLWFSMGEKGWSTIPLKNITMIGREAPDALKMKAQKATGTNNVLIVDYIHPSSVSQQSSAASIALLAGSEPVINSLKAYLMPLCGQVSKKRTISEVDKKLMYMFYTGVTEFDKINFLVGVDISTLEESFENLKENGLCDGSKSLTTKGMSQLKKMMA</sequence>
<comment type="caution">
    <text evidence="1">The sequence shown here is derived from an EMBL/GenBank/DDBJ whole genome shotgun (WGS) entry which is preliminary data.</text>
</comment>
<protein>
    <submittedName>
        <fullName evidence="1">Uncharacterized protein</fullName>
    </submittedName>
</protein>
<reference evidence="1 2" key="1">
    <citation type="submission" date="2018-08" db="EMBL/GenBank/DDBJ databases">
        <title>The metabolism and importance of syntrophic acetate oxidation coupled to methane or sulfide production in haloalkaline environments.</title>
        <authorList>
            <person name="Timmers P.H.A."/>
            <person name="Vavourakis C.D."/>
            <person name="Sorokin D.Y."/>
            <person name="Sinninghe Damste J.S."/>
            <person name="Muyzer G."/>
            <person name="Stams A.J.M."/>
            <person name="Plugge C.M."/>
        </authorList>
    </citation>
    <scope>NUCLEOTIDE SEQUENCE [LARGE SCALE GENOMIC DNA]</scope>
    <source>
        <strain evidence="1">MSAO_Arc3</strain>
    </source>
</reference>
<gene>
    <name evidence="1" type="ORF">D5R95_05585</name>
</gene>
<dbReference type="Proteomes" id="UP000284763">
    <property type="component" value="Unassembled WGS sequence"/>
</dbReference>
<dbReference type="EMBL" id="QZAB01000349">
    <property type="protein sequence ID" value="RQD84864.1"/>
    <property type="molecule type" value="Genomic_DNA"/>
</dbReference>
<evidence type="ECO:0000313" key="2">
    <source>
        <dbReference type="Proteomes" id="UP000284763"/>
    </source>
</evidence>
<organism evidence="1 2">
    <name type="scientific">Methanosalsum natronophilum</name>
    <dbReference type="NCBI Taxonomy" id="768733"/>
    <lineage>
        <taxon>Archaea</taxon>
        <taxon>Methanobacteriati</taxon>
        <taxon>Methanobacteriota</taxon>
        <taxon>Stenosarchaea group</taxon>
        <taxon>Methanomicrobia</taxon>
        <taxon>Methanosarcinales</taxon>
        <taxon>Methanosarcinaceae</taxon>
        <taxon>Methanosalsum</taxon>
    </lineage>
</organism>